<dbReference type="EMBL" id="JGYP01000002">
    <property type="protein sequence ID" value="KFI45738.1"/>
    <property type="molecule type" value="Genomic_DNA"/>
</dbReference>
<accession>A0A086ZGT8</accession>
<proteinExistence type="predicted"/>
<dbReference type="eggNOG" id="ENOG5030E15">
    <property type="taxonomic scope" value="Bacteria"/>
</dbReference>
<dbReference type="RefSeq" id="WP_033521726.1">
    <property type="nucleotide sequence ID" value="NZ_JDUS01000010.1"/>
</dbReference>
<organism evidence="1 2">
    <name type="scientific">Bifidobacterium bohemicum DSM 22767</name>
    <dbReference type="NCBI Taxonomy" id="1437606"/>
    <lineage>
        <taxon>Bacteria</taxon>
        <taxon>Bacillati</taxon>
        <taxon>Actinomycetota</taxon>
        <taxon>Actinomycetes</taxon>
        <taxon>Bifidobacteriales</taxon>
        <taxon>Bifidobacteriaceae</taxon>
        <taxon>Bifidobacterium</taxon>
    </lineage>
</organism>
<evidence type="ECO:0000313" key="2">
    <source>
        <dbReference type="Proteomes" id="UP000029096"/>
    </source>
</evidence>
<keyword evidence="2" id="KW-1185">Reference proteome</keyword>
<gene>
    <name evidence="1" type="ORF">BBOH_0540</name>
</gene>
<sequence>MDVKALADKLRKVTTISEVIEVAKENGVDLNLEQADMMLSDLFQAESEAAELNGETVEQVVEKYFNK</sequence>
<comment type="caution">
    <text evidence="1">The sequence shown here is derived from an EMBL/GenBank/DDBJ whole genome shotgun (WGS) entry which is preliminary data.</text>
</comment>
<name>A0A086ZGT8_9BIFI</name>
<evidence type="ECO:0000313" key="1">
    <source>
        <dbReference type="EMBL" id="KFI45738.1"/>
    </source>
</evidence>
<dbReference type="OrthoDB" id="3233958at2"/>
<reference evidence="1 2" key="1">
    <citation type="submission" date="2014-03" db="EMBL/GenBank/DDBJ databases">
        <title>Genomics of Bifidobacteria.</title>
        <authorList>
            <person name="Ventura M."/>
            <person name="Milani C."/>
            <person name="Lugli G.A."/>
        </authorList>
    </citation>
    <scope>NUCLEOTIDE SEQUENCE [LARGE SCALE GENOMIC DNA]</scope>
    <source>
        <strain evidence="1 2">DSM 22767</strain>
    </source>
</reference>
<dbReference type="AlphaFoldDB" id="A0A086ZGT8"/>
<protein>
    <recommendedName>
        <fullName evidence="3">Nif11 domain-containing protein</fullName>
    </recommendedName>
</protein>
<evidence type="ECO:0008006" key="3">
    <source>
        <dbReference type="Google" id="ProtNLM"/>
    </source>
</evidence>
<dbReference type="Proteomes" id="UP000029096">
    <property type="component" value="Unassembled WGS sequence"/>
</dbReference>